<accession>A0AAW0NM90</accession>
<keyword evidence="4" id="KW-1185">Reference proteome</keyword>
<dbReference type="Proteomes" id="UP001460270">
    <property type="component" value="Unassembled WGS sequence"/>
</dbReference>
<proteinExistence type="predicted"/>
<name>A0AAW0NM90_9GOBI</name>
<dbReference type="Pfam" id="PF15029">
    <property type="entry name" value="TMEM174"/>
    <property type="match status" value="1"/>
</dbReference>
<evidence type="ECO:0000256" key="1">
    <source>
        <dbReference type="SAM" id="MobiDB-lite"/>
    </source>
</evidence>
<feature type="region of interest" description="Disordered" evidence="1">
    <location>
        <begin position="66"/>
        <end position="128"/>
    </location>
</feature>
<keyword evidence="2" id="KW-0812">Transmembrane</keyword>
<dbReference type="InterPro" id="IPR027835">
    <property type="entry name" value="TMEM174"/>
</dbReference>
<comment type="caution">
    <text evidence="3">The sequence shown here is derived from an EMBL/GenBank/DDBJ whole genome shotgun (WGS) entry which is preliminary data.</text>
</comment>
<gene>
    <name evidence="3" type="ORF">WMY93_021203</name>
</gene>
<sequence length="128" mass="13623">MDGAALPAACSHQVDRFLGGEKSSAALLFSGLFLGLVGIAFTILGWKHNNLNISFDWTQLSDLSHTSGVTHDAPVTSSELPPHYDTLCTDNRTPENAGTSARSPKSPEVCSEAETSPPAYEDIYPSTN</sequence>
<dbReference type="PANTHER" id="PTHR31020:SF1">
    <property type="entry name" value="TRANSMEMBRANE PROTEIN 174"/>
    <property type="match status" value="1"/>
</dbReference>
<dbReference type="EMBL" id="JBBPFD010000015">
    <property type="protein sequence ID" value="KAK7895878.1"/>
    <property type="molecule type" value="Genomic_DNA"/>
</dbReference>
<organism evidence="3 4">
    <name type="scientific">Mugilogobius chulae</name>
    <name type="common">yellowstripe goby</name>
    <dbReference type="NCBI Taxonomy" id="88201"/>
    <lineage>
        <taxon>Eukaryota</taxon>
        <taxon>Metazoa</taxon>
        <taxon>Chordata</taxon>
        <taxon>Craniata</taxon>
        <taxon>Vertebrata</taxon>
        <taxon>Euteleostomi</taxon>
        <taxon>Actinopterygii</taxon>
        <taxon>Neopterygii</taxon>
        <taxon>Teleostei</taxon>
        <taxon>Neoteleostei</taxon>
        <taxon>Acanthomorphata</taxon>
        <taxon>Gobiaria</taxon>
        <taxon>Gobiiformes</taxon>
        <taxon>Gobioidei</taxon>
        <taxon>Gobiidae</taxon>
        <taxon>Gobionellinae</taxon>
        <taxon>Mugilogobius</taxon>
    </lineage>
</organism>
<feature type="compositionally biased region" description="Polar residues" evidence="1">
    <location>
        <begin position="66"/>
        <end position="79"/>
    </location>
</feature>
<keyword evidence="2" id="KW-1133">Transmembrane helix</keyword>
<evidence type="ECO:0000313" key="4">
    <source>
        <dbReference type="Proteomes" id="UP001460270"/>
    </source>
</evidence>
<evidence type="ECO:0000313" key="3">
    <source>
        <dbReference type="EMBL" id="KAK7895878.1"/>
    </source>
</evidence>
<keyword evidence="2" id="KW-0472">Membrane</keyword>
<feature type="compositionally biased region" description="Polar residues" evidence="1">
    <location>
        <begin position="88"/>
        <end position="103"/>
    </location>
</feature>
<dbReference type="PANTHER" id="PTHR31020">
    <property type="entry name" value="TRANSMEMBRANE PROTEIN 174"/>
    <property type="match status" value="1"/>
</dbReference>
<evidence type="ECO:0000256" key="2">
    <source>
        <dbReference type="SAM" id="Phobius"/>
    </source>
</evidence>
<reference evidence="4" key="1">
    <citation type="submission" date="2024-04" db="EMBL/GenBank/DDBJ databases">
        <title>Salinicola lusitanus LLJ914,a marine bacterium isolated from the Okinawa Trough.</title>
        <authorList>
            <person name="Li J."/>
        </authorList>
    </citation>
    <scope>NUCLEOTIDE SEQUENCE [LARGE SCALE GENOMIC DNA]</scope>
</reference>
<dbReference type="AlphaFoldDB" id="A0AAW0NM90"/>
<feature type="transmembrane region" description="Helical" evidence="2">
    <location>
        <begin position="25"/>
        <end position="46"/>
    </location>
</feature>
<protein>
    <submittedName>
        <fullName evidence="3">Uncharacterized protein</fullName>
    </submittedName>
</protein>